<proteinExistence type="predicted"/>
<dbReference type="InterPro" id="IPR018490">
    <property type="entry name" value="cNMP-bd_dom_sf"/>
</dbReference>
<dbReference type="STRING" id="653733.Selin_2005"/>
<dbReference type="OrthoDB" id="9798104at2"/>
<dbReference type="PANTHER" id="PTHR24567:SF76">
    <property type="entry name" value="CYCLIC NUCLEOTIDE-BINDING DOMAIN PROTEIN"/>
    <property type="match status" value="1"/>
</dbReference>
<dbReference type="AlphaFoldDB" id="E6W2H5"/>
<evidence type="ECO:0000259" key="1">
    <source>
        <dbReference type="PROSITE" id="PS50042"/>
    </source>
</evidence>
<dbReference type="PROSITE" id="PS50042">
    <property type="entry name" value="CNMP_BINDING_3"/>
    <property type="match status" value="1"/>
</dbReference>
<dbReference type="GO" id="GO:0003700">
    <property type="term" value="F:DNA-binding transcription factor activity"/>
    <property type="evidence" value="ECO:0007669"/>
    <property type="project" value="TreeGrafter"/>
</dbReference>
<sequence length="208" mass="23819">MKHTPAGSVSELLEHLHSLLAQRIRFSSSAWKAAEARFSARRFAAGEHVIEAGKRVCTVGFLLQGFARYYYLTPSGEEFNKSFAKEGQVLSCISSLVAGEPSPFFIQALEPCQCLFLEYQDLQELCRLHPEWGELVRHLLEQLALKKERREADFLLLSAQERYQKFLQEYADIASRIPNYHIASYIGITEVSLSRIRRRMGYTEINKG</sequence>
<feature type="domain" description="Cyclic nucleotide-binding" evidence="1">
    <location>
        <begin position="41"/>
        <end position="125"/>
    </location>
</feature>
<name>E6W2H5_DESIS</name>
<dbReference type="HOGENOM" id="CLU_075053_9_1_0"/>
<accession>E6W2H5</accession>
<gene>
    <name evidence="2" type="ordered locus">Selin_2005</name>
</gene>
<dbReference type="RefSeq" id="WP_013506605.1">
    <property type="nucleotide sequence ID" value="NC_014836.1"/>
</dbReference>
<protein>
    <submittedName>
        <fullName evidence="2">Cyclic nucleotide-binding protein</fullName>
    </submittedName>
</protein>
<dbReference type="SUPFAM" id="SSF51206">
    <property type="entry name" value="cAMP-binding domain-like"/>
    <property type="match status" value="1"/>
</dbReference>
<keyword evidence="3" id="KW-1185">Reference proteome</keyword>
<dbReference type="InterPro" id="IPR050397">
    <property type="entry name" value="Env_Response_Regulators"/>
</dbReference>
<reference evidence="2 3" key="1">
    <citation type="submission" date="2010-12" db="EMBL/GenBank/DDBJ databases">
        <title>Complete sequence of Desulfurispirillum indicum S5.</title>
        <authorList>
            <consortium name="US DOE Joint Genome Institute"/>
            <person name="Lucas S."/>
            <person name="Copeland A."/>
            <person name="Lapidus A."/>
            <person name="Cheng J.-F."/>
            <person name="Goodwin L."/>
            <person name="Pitluck S."/>
            <person name="Chertkov O."/>
            <person name="Held B."/>
            <person name="Detter J.C."/>
            <person name="Han C."/>
            <person name="Tapia R."/>
            <person name="Land M."/>
            <person name="Hauser L."/>
            <person name="Kyrpides N."/>
            <person name="Ivanova N."/>
            <person name="Mikhailova N."/>
            <person name="Haggblom M."/>
            <person name="Rauschenbach I."/>
            <person name="Bini E."/>
            <person name="Woyke T."/>
        </authorList>
    </citation>
    <scope>NUCLEOTIDE SEQUENCE [LARGE SCALE GENOMIC DNA]</scope>
    <source>
        <strain evidence="3">ATCC BAA-1389 / DSM 22839 / S5</strain>
    </source>
</reference>
<dbReference type="Proteomes" id="UP000002572">
    <property type="component" value="Chromosome"/>
</dbReference>
<organism evidence="2 3">
    <name type="scientific">Desulfurispirillum indicum (strain ATCC BAA-1389 / DSM 22839 / S5)</name>
    <dbReference type="NCBI Taxonomy" id="653733"/>
    <lineage>
        <taxon>Bacteria</taxon>
        <taxon>Pseudomonadati</taxon>
        <taxon>Chrysiogenota</taxon>
        <taxon>Chrysiogenia</taxon>
        <taxon>Chrysiogenales</taxon>
        <taxon>Chrysiogenaceae</taxon>
        <taxon>Desulfurispirillum</taxon>
    </lineage>
</organism>
<dbReference type="EMBL" id="CP002432">
    <property type="protein sequence ID" value="ADU66725.1"/>
    <property type="molecule type" value="Genomic_DNA"/>
</dbReference>
<dbReference type="Pfam" id="PF00027">
    <property type="entry name" value="cNMP_binding"/>
    <property type="match status" value="1"/>
</dbReference>
<evidence type="ECO:0000313" key="3">
    <source>
        <dbReference type="Proteomes" id="UP000002572"/>
    </source>
</evidence>
<dbReference type="CDD" id="cd00038">
    <property type="entry name" value="CAP_ED"/>
    <property type="match status" value="1"/>
</dbReference>
<dbReference type="PANTHER" id="PTHR24567">
    <property type="entry name" value="CRP FAMILY TRANSCRIPTIONAL REGULATORY PROTEIN"/>
    <property type="match status" value="1"/>
</dbReference>
<dbReference type="eggNOG" id="COG0664">
    <property type="taxonomic scope" value="Bacteria"/>
</dbReference>
<evidence type="ECO:0000313" key="2">
    <source>
        <dbReference type="EMBL" id="ADU66725.1"/>
    </source>
</evidence>
<dbReference type="InterPro" id="IPR000595">
    <property type="entry name" value="cNMP-bd_dom"/>
</dbReference>
<dbReference type="InParanoid" id="E6W2H5"/>
<dbReference type="KEGG" id="din:Selin_2005"/>
<dbReference type="Gene3D" id="2.60.120.10">
    <property type="entry name" value="Jelly Rolls"/>
    <property type="match status" value="1"/>
</dbReference>
<dbReference type="InterPro" id="IPR014710">
    <property type="entry name" value="RmlC-like_jellyroll"/>
</dbReference>
<dbReference type="GO" id="GO:0005829">
    <property type="term" value="C:cytosol"/>
    <property type="evidence" value="ECO:0007669"/>
    <property type="project" value="TreeGrafter"/>
</dbReference>